<dbReference type="GO" id="GO:0005178">
    <property type="term" value="F:integrin binding"/>
    <property type="evidence" value="ECO:0007669"/>
    <property type="project" value="TreeGrafter"/>
</dbReference>
<reference evidence="5 6" key="1">
    <citation type="journal article" date="2020" name="Nature">
        <title>Six reference-quality genomes reveal evolution of bat adaptations.</title>
        <authorList>
            <person name="Jebb D."/>
            <person name="Huang Z."/>
            <person name="Pippel M."/>
            <person name="Hughes G.M."/>
            <person name="Lavrichenko K."/>
            <person name="Devanna P."/>
            <person name="Winkler S."/>
            <person name="Jermiin L.S."/>
            <person name="Skirmuntt E.C."/>
            <person name="Katzourakis A."/>
            <person name="Burkitt-Gray L."/>
            <person name="Ray D.A."/>
            <person name="Sullivan K.A.M."/>
            <person name="Roscito J.G."/>
            <person name="Kirilenko B.M."/>
            <person name="Davalos L.M."/>
            <person name="Corthals A.P."/>
            <person name="Power M.L."/>
            <person name="Jones G."/>
            <person name="Ransome R.D."/>
            <person name="Dechmann D.K.N."/>
            <person name="Locatelli A.G."/>
            <person name="Puechmaille S.J."/>
            <person name="Fedrigo O."/>
            <person name="Jarvis E.D."/>
            <person name="Hiller M."/>
            <person name="Vernes S.C."/>
            <person name="Myers E.W."/>
            <person name="Teeling E.C."/>
        </authorList>
    </citation>
    <scope>NUCLEOTIDE SEQUENCE [LARGE SCALE GENOMIC DNA]</scope>
    <source>
        <strain evidence="5">MMolMol1</strain>
        <tissue evidence="5">Muscle</tissue>
    </source>
</reference>
<dbReference type="EMBL" id="JACASF010000003">
    <property type="protein sequence ID" value="KAF6489358.1"/>
    <property type="molecule type" value="Genomic_DNA"/>
</dbReference>
<accession>A0A7J8IYB0</accession>
<dbReference type="GO" id="GO:0001525">
    <property type="term" value="P:angiogenesis"/>
    <property type="evidence" value="ECO:0007669"/>
    <property type="project" value="TreeGrafter"/>
</dbReference>
<keyword evidence="1" id="KW-1015">Disulfide bond</keyword>
<dbReference type="GO" id="GO:1902204">
    <property type="term" value="P:positive regulation of hepatocyte growth factor receptor signaling pathway"/>
    <property type="evidence" value="ECO:0007669"/>
    <property type="project" value="TreeGrafter"/>
</dbReference>
<keyword evidence="3" id="KW-0732">Signal</keyword>
<dbReference type="AlphaFoldDB" id="A0A7J8IYB0"/>
<dbReference type="Proteomes" id="UP000550707">
    <property type="component" value="Unassembled WGS sequence"/>
</dbReference>
<dbReference type="SMART" id="SM00121">
    <property type="entry name" value="IB"/>
    <property type="match status" value="1"/>
</dbReference>
<dbReference type="SUPFAM" id="SSF57184">
    <property type="entry name" value="Growth factor receptor domain"/>
    <property type="match status" value="1"/>
</dbReference>
<dbReference type="PANTHER" id="PTHR15428">
    <property type="entry name" value="ENDOTHELIAL CELL-SPECIFIC MOLECULE 1 ESM-1"/>
    <property type="match status" value="1"/>
</dbReference>
<protein>
    <submittedName>
        <fullName evidence="5">Endothelial cell specific molecule 1</fullName>
    </submittedName>
</protein>
<evidence type="ECO:0000259" key="4">
    <source>
        <dbReference type="PROSITE" id="PS51323"/>
    </source>
</evidence>
<dbReference type="Pfam" id="PF00219">
    <property type="entry name" value="IGFBP"/>
    <property type="match status" value="1"/>
</dbReference>
<name>A0A7J8IYB0_MOLMO</name>
<evidence type="ECO:0000256" key="2">
    <source>
        <dbReference type="SAM" id="MobiDB-lite"/>
    </source>
</evidence>
<proteinExistence type="predicted"/>
<organism evidence="5 6">
    <name type="scientific">Molossus molossus</name>
    <name type="common">Pallas' mastiff bat</name>
    <name type="synonym">Vespertilio molossus</name>
    <dbReference type="NCBI Taxonomy" id="27622"/>
    <lineage>
        <taxon>Eukaryota</taxon>
        <taxon>Metazoa</taxon>
        <taxon>Chordata</taxon>
        <taxon>Craniata</taxon>
        <taxon>Vertebrata</taxon>
        <taxon>Euteleostomi</taxon>
        <taxon>Mammalia</taxon>
        <taxon>Eutheria</taxon>
        <taxon>Laurasiatheria</taxon>
        <taxon>Chiroptera</taxon>
        <taxon>Yangochiroptera</taxon>
        <taxon>Molossidae</taxon>
        <taxon>Molossus</taxon>
    </lineage>
</organism>
<gene>
    <name evidence="5" type="ORF">HJG59_004640</name>
</gene>
<feature type="signal peptide" evidence="3">
    <location>
        <begin position="1"/>
        <end position="17"/>
    </location>
</feature>
<dbReference type="InterPro" id="IPR000867">
    <property type="entry name" value="IGFBP-like"/>
</dbReference>
<comment type="caution">
    <text evidence="5">The sequence shown here is derived from an EMBL/GenBank/DDBJ whole genome shotgun (WGS) entry which is preliminary data.</text>
</comment>
<feature type="region of interest" description="Disordered" evidence="2">
    <location>
        <begin position="111"/>
        <end position="134"/>
    </location>
</feature>
<evidence type="ECO:0000256" key="3">
    <source>
        <dbReference type="SAM" id="SignalP"/>
    </source>
</evidence>
<feature type="domain" description="IGFBP N-terminal" evidence="4">
    <location>
        <begin position="25"/>
        <end position="103"/>
    </location>
</feature>
<evidence type="ECO:0000256" key="1">
    <source>
        <dbReference type="ARBA" id="ARBA00023157"/>
    </source>
</evidence>
<dbReference type="InterPro" id="IPR009030">
    <property type="entry name" value="Growth_fac_rcpt_cys_sf"/>
</dbReference>
<dbReference type="PROSITE" id="PS51323">
    <property type="entry name" value="IGFBP_N_2"/>
    <property type="match status" value="1"/>
</dbReference>
<sequence length="134" mass="14433">MRTSLLLLAALLAPAHAGPAWSAKYAVDCPQRCDSRRCAGGLSCRRRVMDDCGCCWVCAAERGATCYRTVAGVDGMKCGPGLRCQFYREEDEFGDEFGICKEHGVGSGDGNAVTGDLGKENAARSPVRKWLNPR</sequence>
<feature type="chain" id="PRO_5029628796" evidence="3">
    <location>
        <begin position="18"/>
        <end position="134"/>
    </location>
</feature>
<dbReference type="Gene3D" id="4.10.40.20">
    <property type="match status" value="1"/>
</dbReference>
<evidence type="ECO:0000313" key="6">
    <source>
        <dbReference type="Proteomes" id="UP000550707"/>
    </source>
</evidence>
<dbReference type="PANTHER" id="PTHR15428:SF0">
    <property type="entry name" value="ENDOTHELIAL CELL-SPECIFIC MOLECULE 1"/>
    <property type="match status" value="1"/>
</dbReference>
<evidence type="ECO:0000313" key="5">
    <source>
        <dbReference type="EMBL" id="KAF6489358.1"/>
    </source>
</evidence>
<dbReference type="GO" id="GO:0005576">
    <property type="term" value="C:extracellular region"/>
    <property type="evidence" value="ECO:0007669"/>
    <property type="project" value="InterPro"/>
</dbReference>
<keyword evidence="6" id="KW-1185">Reference proteome</keyword>
<dbReference type="GO" id="GO:0005171">
    <property type="term" value="F:hepatocyte growth factor receptor binding"/>
    <property type="evidence" value="ECO:0007669"/>
    <property type="project" value="TreeGrafter"/>
</dbReference>
<dbReference type="InterPro" id="IPR038850">
    <property type="entry name" value="ESM1"/>
</dbReference>